<keyword evidence="4" id="KW-1185">Reference proteome</keyword>
<accession>A0A9N8DRC4</accession>
<feature type="transmembrane region" description="Helical" evidence="2">
    <location>
        <begin position="316"/>
        <end position="337"/>
    </location>
</feature>
<keyword evidence="2" id="KW-0472">Membrane</keyword>
<reference evidence="3" key="1">
    <citation type="submission" date="2020-06" db="EMBL/GenBank/DDBJ databases">
        <authorList>
            <consortium name="Plant Systems Biology data submission"/>
        </authorList>
    </citation>
    <scope>NUCLEOTIDE SEQUENCE</scope>
    <source>
        <strain evidence="3">D6</strain>
    </source>
</reference>
<proteinExistence type="predicted"/>
<keyword evidence="2" id="KW-0812">Transmembrane</keyword>
<organism evidence="3 4">
    <name type="scientific">Seminavis robusta</name>
    <dbReference type="NCBI Taxonomy" id="568900"/>
    <lineage>
        <taxon>Eukaryota</taxon>
        <taxon>Sar</taxon>
        <taxon>Stramenopiles</taxon>
        <taxon>Ochrophyta</taxon>
        <taxon>Bacillariophyta</taxon>
        <taxon>Bacillariophyceae</taxon>
        <taxon>Bacillariophycidae</taxon>
        <taxon>Naviculales</taxon>
        <taxon>Naviculaceae</taxon>
        <taxon>Seminavis</taxon>
    </lineage>
</organism>
<feature type="transmembrane region" description="Helical" evidence="2">
    <location>
        <begin position="206"/>
        <end position="225"/>
    </location>
</feature>
<sequence>MGMKRRRPEESGRWRSATIILCVGCMSSSWSPTEAFVSNRPSFLSRQQLPQNDGGSLQYSLGVERPLVTPLELETLKHHQHHHLSAVPSFAPLPTIDSLHVEEDTRQSTATATSDIVPGSVSTPRTIARPQSVSKPLSKKSHNNNVLQLWKRRLITREDWKHTHKITGVLFLLSSWALTAYALRDLVANGWTIPVTRHGRPFQWCLWTLIASSVAQSFSSVSMACRYRRGQPAIRNTFLCNAAVAILGSVSALWTSTWYPASLNGIASKAFYLTMDAIGLMGMADNLVRLKALIASRQQHKNATQTMTPWQYWKDVFVYMMPILIGAPFFVAIGWQFGIQQDRFFYLNLLQQPGHLHLKGGAVYAMIMVAMGASYSSLIVTLRDKKLIGKKTEGWSLTAVMVCLIGSLYQAMRDPGTIPLIMGM</sequence>
<dbReference type="AlphaFoldDB" id="A0A9N8DRC4"/>
<feature type="transmembrane region" description="Helical" evidence="2">
    <location>
        <begin position="237"/>
        <end position="258"/>
    </location>
</feature>
<evidence type="ECO:0000313" key="4">
    <source>
        <dbReference type="Proteomes" id="UP001153069"/>
    </source>
</evidence>
<name>A0A9N8DRC4_9STRA</name>
<gene>
    <name evidence="3" type="ORF">SEMRO_315_G115350.2</name>
</gene>
<dbReference type="OrthoDB" id="50809at2759"/>
<dbReference type="Proteomes" id="UP001153069">
    <property type="component" value="Unassembled WGS sequence"/>
</dbReference>
<feature type="transmembrane region" description="Helical" evidence="2">
    <location>
        <begin position="362"/>
        <end position="382"/>
    </location>
</feature>
<protein>
    <submittedName>
        <fullName evidence="3">Uncharacterized protein</fullName>
    </submittedName>
</protein>
<feature type="compositionally biased region" description="Polar residues" evidence="1">
    <location>
        <begin position="107"/>
        <end position="135"/>
    </location>
</feature>
<evidence type="ECO:0000256" key="2">
    <source>
        <dbReference type="SAM" id="Phobius"/>
    </source>
</evidence>
<feature type="transmembrane region" description="Helical" evidence="2">
    <location>
        <begin position="394"/>
        <end position="412"/>
    </location>
</feature>
<dbReference type="EMBL" id="CAICTM010000314">
    <property type="protein sequence ID" value="CAB9507663.1"/>
    <property type="molecule type" value="Genomic_DNA"/>
</dbReference>
<evidence type="ECO:0000313" key="3">
    <source>
        <dbReference type="EMBL" id="CAB9507663.1"/>
    </source>
</evidence>
<comment type="caution">
    <text evidence="3">The sequence shown here is derived from an EMBL/GenBank/DDBJ whole genome shotgun (WGS) entry which is preliminary data.</text>
</comment>
<evidence type="ECO:0000256" key="1">
    <source>
        <dbReference type="SAM" id="MobiDB-lite"/>
    </source>
</evidence>
<feature type="region of interest" description="Disordered" evidence="1">
    <location>
        <begin position="103"/>
        <end position="139"/>
    </location>
</feature>
<keyword evidence="2" id="KW-1133">Transmembrane helix</keyword>
<feature type="transmembrane region" description="Helical" evidence="2">
    <location>
        <begin position="270"/>
        <end position="288"/>
    </location>
</feature>